<dbReference type="CDD" id="cd01949">
    <property type="entry name" value="GGDEF"/>
    <property type="match status" value="1"/>
</dbReference>
<feature type="transmembrane region" description="Helical" evidence="1">
    <location>
        <begin position="45"/>
        <end position="64"/>
    </location>
</feature>
<gene>
    <name evidence="4" type="ORF">WNY58_07370</name>
</gene>
<sequence length="650" mass="73288">MHSRNNEVELNDRLELLYRNSSASFLIMLAAASGVIFWFDSADHPYAKFTWWSAVLVLMLWRLFHSYKWSIKSKRGELGTACDLTRFRIGASLTASLWAFYCIYFYASSDIYELCVSMVIVATLAGGASTVLSGDRFISLLYPQILLIPYSILLTLSGKPELQMLGVLGLIFSCIIFFSALKAAQFTLDSIRLRYQHTQLLKNMKNEVESRTERIIELSQLDSLTKLLNRPAFIEAASQQIKHTHNSHLCVFFIDLDSFKPVNDNFGHHVGDSLLKQLASRLKENFNDNALICRWGGDEFIIMTETTHRKDVETIAREINAVIESPFIFDGYKIDMDASIGVSIYPTHSRSLEELISFADVSMYENKHTQKADYVLFSKDLAEKVQRDFSLSSAIRKAVANKQLKLVYQPIIETSNGECHAVEALLRWEHNGKAVPPDVFIPLAEKNGAIREIGYWVLENAIQQQHSMMQDGLNIKICINVSIVQFEDPEFVNSVKALIDQYKVDASLFHIEITESVFSSDKPKLLQAIKQLQTLGLFISIDDFGTGYSSLSVIQDLGVNIVKVDRSFVNRLDSNGAAIVKAVMLMANELNYKVVAEGVETPEQEAKLKALGVHYLQGYLFSKPQPYTHLIKQFGPSFQSISNNSLTSAL</sequence>
<feature type="transmembrane region" description="Helical" evidence="1">
    <location>
        <begin position="164"/>
        <end position="184"/>
    </location>
</feature>
<feature type="domain" description="GGDEF" evidence="3">
    <location>
        <begin position="247"/>
        <end position="379"/>
    </location>
</feature>
<dbReference type="SUPFAM" id="SSF141868">
    <property type="entry name" value="EAL domain-like"/>
    <property type="match status" value="1"/>
</dbReference>
<dbReference type="PANTHER" id="PTHR33121:SF70">
    <property type="entry name" value="SIGNALING PROTEIN YKOW"/>
    <property type="match status" value="1"/>
</dbReference>
<evidence type="ECO:0000313" key="5">
    <source>
        <dbReference type="Proteomes" id="UP001449225"/>
    </source>
</evidence>
<feature type="transmembrane region" description="Helical" evidence="1">
    <location>
        <begin position="85"/>
        <end position="105"/>
    </location>
</feature>
<feature type="transmembrane region" description="Helical" evidence="1">
    <location>
        <begin position="140"/>
        <end position="158"/>
    </location>
</feature>
<dbReference type="SMART" id="SM00267">
    <property type="entry name" value="GGDEF"/>
    <property type="match status" value="1"/>
</dbReference>
<dbReference type="PANTHER" id="PTHR33121">
    <property type="entry name" value="CYCLIC DI-GMP PHOSPHODIESTERASE PDEF"/>
    <property type="match status" value="1"/>
</dbReference>
<dbReference type="InterPro" id="IPR001633">
    <property type="entry name" value="EAL_dom"/>
</dbReference>
<dbReference type="Pfam" id="PF00563">
    <property type="entry name" value="EAL"/>
    <property type="match status" value="1"/>
</dbReference>
<dbReference type="Gene3D" id="3.30.70.270">
    <property type="match status" value="1"/>
</dbReference>
<dbReference type="SMART" id="SM00052">
    <property type="entry name" value="EAL"/>
    <property type="match status" value="1"/>
</dbReference>
<dbReference type="Pfam" id="PF00990">
    <property type="entry name" value="GGDEF"/>
    <property type="match status" value="1"/>
</dbReference>
<dbReference type="InterPro" id="IPR000160">
    <property type="entry name" value="GGDEF_dom"/>
</dbReference>
<feature type="transmembrane region" description="Helical" evidence="1">
    <location>
        <begin position="21"/>
        <end position="39"/>
    </location>
</feature>
<comment type="caution">
    <text evidence="4">The sequence shown here is derived from an EMBL/GenBank/DDBJ whole genome shotgun (WGS) entry which is preliminary data.</text>
</comment>
<evidence type="ECO:0000256" key="1">
    <source>
        <dbReference type="SAM" id="Phobius"/>
    </source>
</evidence>
<organism evidence="4 5">
    <name type="scientific">Neptuniibacter pectenicola</name>
    <dbReference type="NCBI Taxonomy" id="1806669"/>
    <lineage>
        <taxon>Bacteria</taxon>
        <taxon>Pseudomonadati</taxon>
        <taxon>Pseudomonadota</taxon>
        <taxon>Gammaproteobacteria</taxon>
        <taxon>Oceanospirillales</taxon>
        <taxon>Oceanospirillaceae</taxon>
        <taxon>Neptuniibacter</taxon>
    </lineage>
</organism>
<evidence type="ECO:0000313" key="4">
    <source>
        <dbReference type="EMBL" id="MEM5536208.1"/>
    </source>
</evidence>
<dbReference type="EMBL" id="JBBMRA010000005">
    <property type="protein sequence ID" value="MEM5536208.1"/>
    <property type="molecule type" value="Genomic_DNA"/>
</dbReference>
<reference evidence="4 5" key="1">
    <citation type="submission" date="2024-03" db="EMBL/GenBank/DDBJ databases">
        <title>Community enrichment and isolation of bacterial strains for fucoidan degradation.</title>
        <authorList>
            <person name="Sichert A."/>
        </authorList>
    </citation>
    <scope>NUCLEOTIDE SEQUENCE [LARGE SCALE GENOMIC DNA]</scope>
    <source>
        <strain evidence="4 5">AS76</strain>
    </source>
</reference>
<keyword evidence="1" id="KW-0472">Membrane</keyword>
<dbReference type="RefSeq" id="WP_342854172.1">
    <property type="nucleotide sequence ID" value="NZ_JBBMRA010000005.1"/>
</dbReference>
<evidence type="ECO:0000259" key="2">
    <source>
        <dbReference type="PROSITE" id="PS50883"/>
    </source>
</evidence>
<dbReference type="InterPro" id="IPR035919">
    <property type="entry name" value="EAL_sf"/>
</dbReference>
<evidence type="ECO:0000259" key="3">
    <source>
        <dbReference type="PROSITE" id="PS50887"/>
    </source>
</evidence>
<dbReference type="CDD" id="cd01948">
    <property type="entry name" value="EAL"/>
    <property type="match status" value="1"/>
</dbReference>
<dbReference type="Gene3D" id="3.20.20.450">
    <property type="entry name" value="EAL domain"/>
    <property type="match status" value="1"/>
</dbReference>
<dbReference type="SUPFAM" id="SSF55073">
    <property type="entry name" value="Nucleotide cyclase"/>
    <property type="match status" value="1"/>
</dbReference>
<dbReference type="InterPro" id="IPR050706">
    <property type="entry name" value="Cyclic-di-GMP_PDE-like"/>
</dbReference>
<keyword evidence="1" id="KW-1133">Transmembrane helix</keyword>
<dbReference type="PROSITE" id="PS50883">
    <property type="entry name" value="EAL"/>
    <property type="match status" value="1"/>
</dbReference>
<dbReference type="InterPro" id="IPR029787">
    <property type="entry name" value="Nucleotide_cyclase"/>
</dbReference>
<keyword evidence="1" id="KW-0812">Transmembrane</keyword>
<proteinExistence type="predicted"/>
<name>A0ABU9TRS3_9GAMM</name>
<dbReference type="NCBIfam" id="TIGR00254">
    <property type="entry name" value="GGDEF"/>
    <property type="match status" value="1"/>
</dbReference>
<accession>A0ABU9TRS3</accession>
<feature type="domain" description="EAL" evidence="2">
    <location>
        <begin position="388"/>
        <end position="638"/>
    </location>
</feature>
<keyword evidence="5" id="KW-1185">Reference proteome</keyword>
<protein>
    <submittedName>
        <fullName evidence="4">EAL domain-containing protein</fullName>
    </submittedName>
</protein>
<dbReference type="Proteomes" id="UP001449225">
    <property type="component" value="Unassembled WGS sequence"/>
</dbReference>
<dbReference type="InterPro" id="IPR043128">
    <property type="entry name" value="Rev_trsase/Diguanyl_cyclase"/>
</dbReference>
<dbReference type="PROSITE" id="PS50887">
    <property type="entry name" value="GGDEF"/>
    <property type="match status" value="1"/>
</dbReference>